<feature type="region of interest" description="Disordered" evidence="1">
    <location>
        <begin position="265"/>
        <end position="371"/>
    </location>
</feature>
<organism evidence="2 3">
    <name type="scientific">Agrocybe chaxingu</name>
    <dbReference type="NCBI Taxonomy" id="84603"/>
    <lineage>
        <taxon>Eukaryota</taxon>
        <taxon>Fungi</taxon>
        <taxon>Dikarya</taxon>
        <taxon>Basidiomycota</taxon>
        <taxon>Agaricomycotina</taxon>
        <taxon>Agaricomycetes</taxon>
        <taxon>Agaricomycetidae</taxon>
        <taxon>Agaricales</taxon>
        <taxon>Agaricineae</taxon>
        <taxon>Strophariaceae</taxon>
        <taxon>Agrocybe</taxon>
    </lineage>
</organism>
<protein>
    <submittedName>
        <fullName evidence="2">Uncharacterized protein</fullName>
    </submittedName>
</protein>
<evidence type="ECO:0000256" key="1">
    <source>
        <dbReference type="SAM" id="MobiDB-lite"/>
    </source>
</evidence>
<proteinExistence type="predicted"/>
<sequence>MTDYYEPQYSNYAPLHQPYYGDPDDENEIRRTATRGSHQSQATASTKSWVQQTQRHPPPPPPGVEDLPPQSRPASQGTAFHGPRPIPERHSGKRPVTRYVQHADDEDETFDTGDDPMVPGALRFGYQSDDLGNGRPIQAGPSTLGPSTPMLAPIAPLQIQHKKTFVGGFFKGLKKIPKIVLGRGEKGGLRRRGTFGTDGTTLTAVSHGNTLPRYLSNPSIGPSNPQFAHRLSMAVANGSLPPEATPAVFQMRTNPQPRYPEVVVTPPSAEGMPGESVHAEFYDGPPPEEEPEYHEQEPESHTDPRERTTVMVYNTDSQAPTVTQGPSSQPTRPPSAPPSVVPSGPANTGQLRSPRREHFNPPPHIVASTAIRPKLSHSLPFSSIRSTYSEPCRTTSKPASITCNDLRRRLYLNIRVDLPLRSILCIFPGPHREILQGPVPPSVDRAQSYHGRLPARRYSPCKGQDANPEQPETQTVLVSINGNGSLAAEQRRSAQQRGRRNDVASKFWVHPLAIWITSLSTVGALIRAETSPSPPPPPPFL</sequence>
<gene>
    <name evidence="2" type="ORF">NLJ89_g5904</name>
</gene>
<keyword evidence="3" id="KW-1185">Reference proteome</keyword>
<feature type="region of interest" description="Disordered" evidence="1">
    <location>
        <begin position="1"/>
        <end position="96"/>
    </location>
</feature>
<reference evidence="2" key="1">
    <citation type="submission" date="2022-07" db="EMBL/GenBank/DDBJ databases">
        <title>Genome Sequence of Agrocybe chaxingu.</title>
        <authorList>
            <person name="Buettner E."/>
        </authorList>
    </citation>
    <scope>NUCLEOTIDE SEQUENCE</scope>
    <source>
        <strain evidence="2">MP-N11</strain>
    </source>
</reference>
<evidence type="ECO:0000313" key="2">
    <source>
        <dbReference type="EMBL" id="KAJ3508155.1"/>
    </source>
</evidence>
<comment type="caution">
    <text evidence="2">The sequence shown here is derived from an EMBL/GenBank/DDBJ whole genome shotgun (WGS) entry which is preliminary data.</text>
</comment>
<feature type="compositionally biased region" description="Pro residues" evidence="1">
    <location>
        <begin position="331"/>
        <end position="340"/>
    </location>
</feature>
<dbReference type="Proteomes" id="UP001148786">
    <property type="component" value="Unassembled WGS sequence"/>
</dbReference>
<accession>A0A9W8K1M9</accession>
<feature type="compositionally biased region" description="Basic and acidic residues" evidence="1">
    <location>
        <begin position="293"/>
        <end position="308"/>
    </location>
</feature>
<feature type="compositionally biased region" description="Polar residues" evidence="1">
    <location>
        <begin position="34"/>
        <end position="55"/>
    </location>
</feature>
<name>A0A9W8K1M9_9AGAR</name>
<evidence type="ECO:0000313" key="3">
    <source>
        <dbReference type="Proteomes" id="UP001148786"/>
    </source>
</evidence>
<dbReference type="EMBL" id="JANKHO010000588">
    <property type="protein sequence ID" value="KAJ3508155.1"/>
    <property type="molecule type" value="Genomic_DNA"/>
</dbReference>
<feature type="compositionally biased region" description="Polar residues" evidence="1">
    <location>
        <begin position="311"/>
        <end position="325"/>
    </location>
</feature>
<dbReference type="AlphaFoldDB" id="A0A9W8K1M9"/>
<dbReference type="OrthoDB" id="3058472at2759"/>